<organism evidence="9 10">
    <name type="scientific">Trichomonascus ciferrii</name>
    <dbReference type="NCBI Taxonomy" id="44093"/>
    <lineage>
        <taxon>Eukaryota</taxon>
        <taxon>Fungi</taxon>
        <taxon>Dikarya</taxon>
        <taxon>Ascomycota</taxon>
        <taxon>Saccharomycotina</taxon>
        <taxon>Dipodascomycetes</taxon>
        <taxon>Dipodascales</taxon>
        <taxon>Trichomonascaceae</taxon>
        <taxon>Trichomonascus</taxon>
        <taxon>Trichomonascus ciferrii complex</taxon>
    </lineage>
</organism>
<evidence type="ECO:0000256" key="7">
    <source>
        <dbReference type="SAM" id="Phobius"/>
    </source>
</evidence>
<keyword evidence="4 7" id="KW-1133">Transmembrane helix</keyword>
<evidence type="ECO:0000256" key="1">
    <source>
        <dbReference type="ARBA" id="ARBA00004141"/>
    </source>
</evidence>
<dbReference type="GO" id="GO:0022857">
    <property type="term" value="F:transmembrane transporter activity"/>
    <property type="evidence" value="ECO:0007669"/>
    <property type="project" value="InterPro"/>
</dbReference>
<feature type="transmembrane region" description="Helical" evidence="7">
    <location>
        <begin position="471"/>
        <end position="492"/>
    </location>
</feature>
<evidence type="ECO:0000259" key="8">
    <source>
        <dbReference type="PROSITE" id="PS50850"/>
    </source>
</evidence>
<dbReference type="InterPro" id="IPR020846">
    <property type="entry name" value="MFS_dom"/>
</dbReference>
<accession>A0A642V632</accession>
<dbReference type="PANTHER" id="PTHR23504">
    <property type="entry name" value="MAJOR FACILITATOR SUPERFAMILY DOMAIN-CONTAINING PROTEIN 10"/>
    <property type="match status" value="1"/>
</dbReference>
<reference evidence="9" key="1">
    <citation type="journal article" date="2019" name="G3 (Bethesda)">
        <title>Genome Assemblies of Two Rare Opportunistic Yeast Pathogens: Diutina rugosa (syn. Candida rugosa) and Trichomonascus ciferrii (syn. Candida ciferrii).</title>
        <authorList>
            <person name="Mixao V."/>
            <person name="Saus E."/>
            <person name="Hansen A.P."/>
            <person name="Lass-Florl C."/>
            <person name="Gabaldon T."/>
        </authorList>
    </citation>
    <scope>NUCLEOTIDE SEQUENCE</scope>
    <source>
        <strain evidence="9">CBS 4856</strain>
    </source>
</reference>
<keyword evidence="3 7" id="KW-0812">Transmembrane</keyword>
<evidence type="ECO:0000256" key="3">
    <source>
        <dbReference type="ARBA" id="ARBA00022692"/>
    </source>
</evidence>
<dbReference type="PANTHER" id="PTHR23504:SF15">
    <property type="entry name" value="MAJOR FACILITATOR SUPERFAMILY (MFS) PROFILE DOMAIN-CONTAINING PROTEIN"/>
    <property type="match status" value="1"/>
</dbReference>
<feature type="transmembrane region" description="Helical" evidence="7">
    <location>
        <begin position="193"/>
        <end position="215"/>
    </location>
</feature>
<dbReference type="AlphaFoldDB" id="A0A642V632"/>
<feature type="transmembrane region" description="Helical" evidence="7">
    <location>
        <begin position="90"/>
        <end position="109"/>
    </location>
</feature>
<dbReference type="OrthoDB" id="10262656at2759"/>
<feature type="region of interest" description="Disordered" evidence="6">
    <location>
        <begin position="247"/>
        <end position="284"/>
    </location>
</feature>
<feature type="transmembrane region" description="Helical" evidence="7">
    <location>
        <begin position="338"/>
        <end position="365"/>
    </location>
</feature>
<dbReference type="GO" id="GO:0016020">
    <property type="term" value="C:membrane"/>
    <property type="evidence" value="ECO:0007669"/>
    <property type="project" value="UniProtKB-SubCell"/>
</dbReference>
<keyword evidence="10" id="KW-1185">Reference proteome</keyword>
<dbReference type="CDD" id="cd17330">
    <property type="entry name" value="MFS_SLC46_TetA_like"/>
    <property type="match status" value="1"/>
</dbReference>
<dbReference type="InterPro" id="IPR011701">
    <property type="entry name" value="MFS"/>
</dbReference>
<feature type="transmembrane region" description="Helical" evidence="7">
    <location>
        <begin position="296"/>
        <end position="318"/>
    </location>
</feature>
<protein>
    <recommendedName>
        <fullName evidence="8">Major facilitator superfamily (MFS) profile domain-containing protein</fullName>
    </recommendedName>
</protein>
<dbReference type="Pfam" id="PF07690">
    <property type="entry name" value="MFS_1"/>
    <property type="match status" value="1"/>
</dbReference>
<comment type="caution">
    <text evidence="9">The sequence shown here is derived from an EMBL/GenBank/DDBJ whole genome shotgun (WGS) entry which is preliminary data.</text>
</comment>
<dbReference type="EMBL" id="SWFS01000213">
    <property type="protein sequence ID" value="KAA8913948.1"/>
    <property type="molecule type" value="Genomic_DNA"/>
</dbReference>
<feature type="transmembrane region" description="Helical" evidence="7">
    <location>
        <begin position="377"/>
        <end position="395"/>
    </location>
</feature>
<gene>
    <name evidence="9" type="ORF">TRICI_003068</name>
</gene>
<dbReference type="Proteomes" id="UP000761534">
    <property type="component" value="Unassembled WGS sequence"/>
</dbReference>
<proteinExistence type="predicted"/>
<feature type="transmembrane region" description="Helical" evidence="7">
    <location>
        <begin position="20"/>
        <end position="43"/>
    </location>
</feature>
<dbReference type="Gene3D" id="1.20.1250.20">
    <property type="entry name" value="MFS general substrate transporter like domains"/>
    <property type="match status" value="1"/>
</dbReference>
<evidence type="ECO:0000256" key="2">
    <source>
        <dbReference type="ARBA" id="ARBA00022448"/>
    </source>
</evidence>
<dbReference type="VEuPathDB" id="FungiDB:TRICI_003068"/>
<evidence type="ECO:0000313" key="9">
    <source>
        <dbReference type="EMBL" id="KAA8913948.1"/>
    </source>
</evidence>
<evidence type="ECO:0000256" key="4">
    <source>
        <dbReference type="ARBA" id="ARBA00022989"/>
    </source>
</evidence>
<evidence type="ECO:0000313" key="10">
    <source>
        <dbReference type="Proteomes" id="UP000761534"/>
    </source>
</evidence>
<dbReference type="SUPFAM" id="SSF103473">
    <property type="entry name" value="MFS general substrate transporter"/>
    <property type="match status" value="1"/>
</dbReference>
<comment type="subcellular location">
    <subcellularLocation>
        <location evidence="1">Membrane</location>
        <topology evidence="1">Multi-pass membrane protein</topology>
    </subcellularLocation>
</comment>
<feature type="transmembrane region" description="Helical" evidence="7">
    <location>
        <begin position="401"/>
        <end position="421"/>
    </location>
</feature>
<keyword evidence="2" id="KW-0813">Transport</keyword>
<feature type="domain" description="Major facilitator superfamily (MFS) profile" evidence="8">
    <location>
        <begin position="19"/>
        <end position="500"/>
    </location>
</feature>
<keyword evidence="5 7" id="KW-0472">Membrane</keyword>
<evidence type="ECO:0000256" key="6">
    <source>
        <dbReference type="SAM" id="MobiDB-lite"/>
    </source>
</evidence>
<name>A0A642V632_9ASCO</name>
<feature type="transmembrane region" description="Helical" evidence="7">
    <location>
        <begin position="155"/>
        <end position="173"/>
    </location>
</feature>
<dbReference type="PROSITE" id="PS50850">
    <property type="entry name" value="MFS"/>
    <property type="match status" value="1"/>
</dbReference>
<sequence length="501" mass="54667">MAVTRREDSTYLNLPHKGQLLMILICRLTEPVLYSSISPYLYYMVRDFGYKNPSTISELSTVVVTSFALGQTLTAMFWGRFSDKYGRKPALMLGSLGTLSMTLLFGLSTNIYMAALSRFACGLLNGNVGVMRTMVAEIMHGKKVHQTRAFALLPMARNIGTILGPIIGGLLANPSEQYPSLFGSSKLFQKFPYLLPNLVPIPLALFAVFMVSLFIKETGESRHLLLDVRTDPFLRLGRALKTKVFRMNDDGEEEASESEPLLNDTESSSSQPQAPPQEETDTSLGKVLTKAVKTTLICNVLLTLHAPAFLQLFSLFLATPRIDQHVRNTFVFNGGLGLPTSTIGLISSIMAVIGIVVQVAIYPTIANRFGNARVHQLALYGFPVGYSIIPYLSFLPEAETVISVAASAAVSGVWVISRSFAVPPMTVLMTNAAHSKKVMGTVHGINQAATSAARTLGPFILGNLYSLGVKVGVIGLAWWVMTFVVIIEILFASQLKEWGEE</sequence>
<dbReference type="InterPro" id="IPR036259">
    <property type="entry name" value="MFS_trans_sf"/>
</dbReference>
<feature type="transmembrane region" description="Helical" evidence="7">
    <location>
        <begin position="55"/>
        <end position="78"/>
    </location>
</feature>
<evidence type="ECO:0000256" key="5">
    <source>
        <dbReference type="ARBA" id="ARBA00023136"/>
    </source>
</evidence>